<sequence>MLAFVSNSCTYILKIRSKMALFRGRAPTTSVIVLASKTWPSSFRPITDIPTNQSASRPTLTCTHVLECDHSLIVTGDVCCLGAGRMPSSSCQLIPTLSPIFLFCEYKTLPINFQLSFLFGTKHEAAGTVLSAVQIGDRLKITGGCKK</sequence>
<evidence type="ECO:0000313" key="1">
    <source>
        <dbReference type="EMBL" id="JAP47401.1"/>
    </source>
</evidence>
<gene>
    <name evidence="1" type="ORF">TR125957</name>
</gene>
<reference evidence="1" key="1">
    <citation type="submission" date="2016-01" db="EMBL/GenBank/DDBJ databases">
        <title>Reference transcriptome for the parasite Schistocephalus solidus: insights into the molecular evolution of parasitism.</title>
        <authorList>
            <person name="Hebert F.O."/>
            <person name="Grambauer S."/>
            <person name="Barber I."/>
            <person name="Landry C.R."/>
            <person name="Aubin-Horth N."/>
        </authorList>
    </citation>
    <scope>NUCLEOTIDE SEQUENCE</scope>
</reference>
<name>A0A0X3P624_SCHSO</name>
<protein>
    <submittedName>
        <fullName evidence="1">Uncharacterized protein</fullName>
    </submittedName>
</protein>
<dbReference type="AlphaFoldDB" id="A0A0X3P624"/>
<accession>A0A0X3P624</accession>
<dbReference type="EMBL" id="GEEE01015824">
    <property type="protein sequence ID" value="JAP47401.1"/>
    <property type="molecule type" value="Transcribed_RNA"/>
</dbReference>
<organism evidence="1">
    <name type="scientific">Schistocephalus solidus</name>
    <name type="common">Tapeworm</name>
    <dbReference type="NCBI Taxonomy" id="70667"/>
    <lineage>
        <taxon>Eukaryota</taxon>
        <taxon>Metazoa</taxon>
        <taxon>Spiralia</taxon>
        <taxon>Lophotrochozoa</taxon>
        <taxon>Platyhelminthes</taxon>
        <taxon>Cestoda</taxon>
        <taxon>Eucestoda</taxon>
        <taxon>Diphyllobothriidea</taxon>
        <taxon>Diphyllobothriidae</taxon>
        <taxon>Schistocephalus</taxon>
    </lineage>
</organism>
<proteinExistence type="predicted"/>
<dbReference type="EMBL" id="GEEE01004610">
    <property type="protein sequence ID" value="JAP58615.1"/>
    <property type="molecule type" value="Transcribed_RNA"/>
</dbReference>